<evidence type="ECO:0000313" key="2">
    <source>
        <dbReference type="Proteomes" id="UP000216998"/>
    </source>
</evidence>
<dbReference type="SUPFAM" id="SSF52091">
    <property type="entry name" value="SpoIIaa-like"/>
    <property type="match status" value="1"/>
</dbReference>
<dbReference type="Gene3D" id="3.40.50.10600">
    <property type="entry name" value="SpoIIaa-like domains"/>
    <property type="match status" value="1"/>
</dbReference>
<accession>A0A255YTP2</accession>
<dbReference type="AlphaFoldDB" id="A0A255YTP2"/>
<reference evidence="1 2" key="1">
    <citation type="submission" date="2017-07" db="EMBL/GenBank/DDBJ databases">
        <title>Niveispirillum cyanobacteriorum sp. nov., isolated from cyanobacterial aggregates in a eutrophic lake.</title>
        <authorList>
            <person name="Cai H."/>
        </authorList>
    </citation>
    <scope>NUCLEOTIDE SEQUENCE [LARGE SCALE GENOMIC DNA]</scope>
    <source>
        <strain evidence="2">TH1-14</strain>
    </source>
</reference>
<comment type="caution">
    <text evidence="1">The sequence shown here is derived from an EMBL/GenBank/DDBJ whole genome shotgun (WGS) entry which is preliminary data.</text>
</comment>
<sequence length="131" mass="14524">MFSVGHGADHITLALSEGFLCFHLSGEVAPVDIETAMSIAAAAGMLRPDNRVLVDIRKFRGSVDWGMIREMRRYAPWVSRPGQRIRCAYLLPEGFGSFVTILASFFPGARHRAFRDQASALRWLAETRAAA</sequence>
<dbReference type="EMBL" id="NOXU01000031">
    <property type="protein sequence ID" value="OYQ32606.1"/>
    <property type="molecule type" value="Genomic_DNA"/>
</dbReference>
<evidence type="ECO:0000313" key="1">
    <source>
        <dbReference type="EMBL" id="OYQ32606.1"/>
    </source>
</evidence>
<evidence type="ECO:0008006" key="3">
    <source>
        <dbReference type="Google" id="ProtNLM"/>
    </source>
</evidence>
<dbReference type="InterPro" id="IPR036513">
    <property type="entry name" value="STAS_dom_sf"/>
</dbReference>
<proteinExistence type="predicted"/>
<keyword evidence="2" id="KW-1185">Reference proteome</keyword>
<dbReference type="Proteomes" id="UP000216998">
    <property type="component" value="Unassembled WGS sequence"/>
</dbReference>
<gene>
    <name evidence="1" type="ORF">CHU95_17660</name>
</gene>
<organism evidence="1 2">
    <name type="scientific">Niveispirillum lacus</name>
    <dbReference type="NCBI Taxonomy" id="1981099"/>
    <lineage>
        <taxon>Bacteria</taxon>
        <taxon>Pseudomonadati</taxon>
        <taxon>Pseudomonadota</taxon>
        <taxon>Alphaproteobacteria</taxon>
        <taxon>Rhodospirillales</taxon>
        <taxon>Azospirillaceae</taxon>
        <taxon>Niveispirillum</taxon>
    </lineage>
</organism>
<name>A0A255YTP2_9PROT</name>
<protein>
    <recommendedName>
        <fullName evidence="3">STAS/SEC14 domain-containing protein</fullName>
    </recommendedName>
</protein>
<dbReference type="InterPro" id="IPR038396">
    <property type="entry name" value="SpoIIAA-like_sf"/>
</dbReference>